<dbReference type="Pfam" id="PF01580">
    <property type="entry name" value="FtsK_SpoIIIE"/>
    <property type="match status" value="1"/>
</dbReference>
<keyword evidence="1 3" id="KW-0547">Nucleotide-binding</keyword>
<reference evidence="5 6" key="1">
    <citation type="submission" date="2018-08" db="EMBL/GenBank/DDBJ databases">
        <title>Bacillus chawlae sp. nov., Bacillus glennii sp. nov., and Bacillus saganii sp. nov. Isolated from the Vehicle Assembly Building at Kennedy Space Center where the Viking Spacecraft were Assembled.</title>
        <authorList>
            <person name="Seuylemezian A."/>
            <person name="Vaishampayan P."/>
        </authorList>
    </citation>
    <scope>NUCLEOTIDE SEQUENCE [LARGE SCALE GENOMIC DNA]</scope>
    <source>
        <strain evidence="5 6">V47-23a</strain>
    </source>
</reference>
<dbReference type="EMBL" id="QVTE01000008">
    <property type="protein sequence ID" value="RFU71010.1"/>
    <property type="molecule type" value="Genomic_DNA"/>
</dbReference>
<dbReference type="AlphaFoldDB" id="A0A372LT83"/>
<dbReference type="OrthoDB" id="2511091at2"/>
<evidence type="ECO:0000256" key="2">
    <source>
        <dbReference type="ARBA" id="ARBA00022840"/>
    </source>
</evidence>
<dbReference type="InterPro" id="IPR002543">
    <property type="entry name" value="FtsK_dom"/>
</dbReference>
<evidence type="ECO:0000259" key="4">
    <source>
        <dbReference type="PROSITE" id="PS50901"/>
    </source>
</evidence>
<dbReference type="GO" id="GO:0003677">
    <property type="term" value="F:DNA binding"/>
    <property type="evidence" value="ECO:0007669"/>
    <property type="project" value="InterPro"/>
</dbReference>
<comment type="caution">
    <text evidence="5">The sequence shown here is derived from an EMBL/GenBank/DDBJ whole genome shotgun (WGS) entry which is preliminary data.</text>
</comment>
<dbReference type="GO" id="GO:0005524">
    <property type="term" value="F:ATP binding"/>
    <property type="evidence" value="ECO:0007669"/>
    <property type="project" value="UniProtKB-UniRule"/>
</dbReference>
<protein>
    <submittedName>
        <fullName evidence="5">Cell division protein FtsK</fullName>
    </submittedName>
</protein>
<evidence type="ECO:0000313" key="6">
    <source>
        <dbReference type="Proteomes" id="UP000264541"/>
    </source>
</evidence>
<feature type="domain" description="FtsK" evidence="4">
    <location>
        <begin position="175"/>
        <end position="353"/>
    </location>
</feature>
<feature type="binding site" evidence="3">
    <location>
        <begin position="192"/>
        <end position="199"/>
    </location>
    <ligand>
        <name>ATP</name>
        <dbReference type="ChEBI" id="CHEBI:30616"/>
    </ligand>
</feature>
<keyword evidence="6" id="KW-1185">Reference proteome</keyword>
<dbReference type="GO" id="GO:0051301">
    <property type="term" value="P:cell division"/>
    <property type="evidence" value="ECO:0007669"/>
    <property type="project" value="UniProtKB-KW"/>
</dbReference>
<organism evidence="5 6">
    <name type="scientific">Peribacillus saganii</name>
    <dbReference type="NCBI Taxonomy" id="2303992"/>
    <lineage>
        <taxon>Bacteria</taxon>
        <taxon>Bacillati</taxon>
        <taxon>Bacillota</taxon>
        <taxon>Bacilli</taxon>
        <taxon>Bacillales</taxon>
        <taxon>Bacillaceae</taxon>
        <taxon>Peribacillus</taxon>
    </lineage>
</organism>
<dbReference type="PANTHER" id="PTHR22683:SF1">
    <property type="entry name" value="TYPE VII SECRETION SYSTEM PROTEIN ESSC"/>
    <property type="match status" value="1"/>
</dbReference>
<accession>A0A372LT83</accession>
<name>A0A372LT83_9BACI</name>
<dbReference type="PANTHER" id="PTHR22683">
    <property type="entry name" value="SPORULATION PROTEIN RELATED"/>
    <property type="match status" value="1"/>
</dbReference>
<dbReference type="InterPro" id="IPR050206">
    <property type="entry name" value="FtsK/SpoIIIE/SftA"/>
</dbReference>
<keyword evidence="5" id="KW-0131">Cell cycle</keyword>
<evidence type="ECO:0000313" key="5">
    <source>
        <dbReference type="EMBL" id="RFU71010.1"/>
    </source>
</evidence>
<keyword evidence="5" id="KW-0132">Cell division</keyword>
<proteinExistence type="predicted"/>
<dbReference type="SUPFAM" id="SSF52540">
    <property type="entry name" value="P-loop containing nucleoside triphosphate hydrolases"/>
    <property type="match status" value="1"/>
</dbReference>
<sequence length="433" mass="48779">MFFELLSSAVVGGLVGYSSLAVNGMTNDGRKIARICSNAGLSVKEQGKAQTMQLLRKSKRDWGMEYAYRIPLGLSFSDFQRRVENIEDGLNGKSYVDVKSFLQAFKTLKLGPNILRDIKGLLTEKKAARKEVELSYNGLLIVKVYDTPMTDKFDYDRGMLDKLKGWEIPAGTTRTQIIKHDFEKHCHLIVAGMTDYGKSVFLKNIITTLVAKQTKNVKFFLIDLKGGLAFNRFRSLEQVQGIAKKPDEALEMLTLAQAKMEERIDYLLRNDFEDIKEAGFPDRYFVVIDEAADISDDKACQAIIKDIARRGRGAGFRLIYATQYPTNETLSPQVRQNCSARICFRLGTGVASRAVLDEEGAEKLPLIKGRAIYKTDRTTIVQTPLIENEFINETIKPNIIIRARKDDDKHDASLIKGTTQRKHSLVIEEVGIC</sequence>
<keyword evidence="2 3" id="KW-0067">ATP-binding</keyword>
<gene>
    <name evidence="5" type="ORF">D0469_03460</name>
</gene>
<evidence type="ECO:0000256" key="1">
    <source>
        <dbReference type="ARBA" id="ARBA00022741"/>
    </source>
</evidence>
<dbReference type="InterPro" id="IPR027417">
    <property type="entry name" value="P-loop_NTPase"/>
</dbReference>
<evidence type="ECO:0000256" key="3">
    <source>
        <dbReference type="PROSITE-ProRule" id="PRU00289"/>
    </source>
</evidence>
<dbReference type="Proteomes" id="UP000264541">
    <property type="component" value="Unassembled WGS sequence"/>
</dbReference>
<dbReference type="Gene3D" id="3.40.50.300">
    <property type="entry name" value="P-loop containing nucleotide triphosphate hydrolases"/>
    <property type="match status" value="1"/>
</dbReference>
<dbReference type="PROSITE" id="PS50901">
    <property type="entry name" value="FTSK"/>
    <property type="match status" value="1"/>
</dbReference>